<organism evidence="1 2">
    <name type="scientific">Desulfosarcina ovata subsp. sediminis</name>
    <dbReference type="NCBI Taxonomy" id="885957"/>
    <lineage>
        <taxon>Bacteria</taxon>
        <taxon>Pseudomonadati</taxon>
        <taxon>Thermodesulfobacteriota</taxon>
        <taxon>Desulfobacteria</taxon>
        <taxon>Desulfobacterales</taxon>
        <taxon>Desulfosarcinaceae</taxon>
        <taxon>Desulfosarcina</taxon>
    </lineage>
</organism>
<name>A0A5K7ZXF0_9BACT</name>
<evidence type="ECO:0000313" key="1">
    <source>
        <dbReference type="EMBL" id="BBO84791.1"/>
    </source>
</evidence>
<protein>
    <submittedName>
        <fullName evidence="1">Uncharacterized protein</fullName>
    </submittedName>
</protein>
<reference evidence="1 2" key="1">
    <citation type="submission" date="2019-11" db="EMBL/GenBank/DDBJ databases">
        <title>Comparative genomics of hydrocarbon-degrading Desulfosarcina strains.</title>
        <authorList>
            <person name="Watanabe M."/>
            <person name="Kojima H."/>
            <person name="Fukui M."/>
        </authorList>
    </citation>
    <scope>NUCLEOTIDE SEQUENCE [LARGE SCALE GENOMIC DNA]</scope>
    <source>
        <strain evidence="1 2">28bB2T</strain>
    </source>
</reference>
<dbReference type="EMBL" id="AP021876">
    <property type="protein sequence ID" value="BBO84791.1"/>
    <property type="molecule type" value="Genomic_DNA"/>
</dbReference>
<sequence>MRLSIPIDKKSTVAYSKYVAVGATQKTGAKKSNLEQLIKFPFIGELGVGDSPSRP</sequence>
<accession>A0A5K7ZXF0</accession>
<dbReference type="KEGG" id="dov:DSCO28_53570"/>
<proteinExistence type="predicted"/>
<evidence type="ECO:0000313" key="2">
    <source>
        <dbReference type="Proteomes" id="UP000425960"/>
    </source>
</evidence>
<dbReference type="Proteomes" id="UP000425960">
    <property type="component" value="Chromosome"/>
</dbReference>
<dbReference type="AlphaFoldDB" id="A0A5K7ZXF0"/>
<gene>
    <name evidence="1" type="ORF">DSCO28_53570</name>
</gene>